<reference evidence="1 2" key="1">
    <citation type="submission" date="2020-03" db="EMBL/GenBank/DDBJ databases">
        <title>Nocardioides sp. nov., isolated from fish.</title>
        <authorList>
            <person name="Hyun D.-W."/>
            <person name="Bae J.-W."/>
        </authorList>
    </citation>
    <scope>NUCLEOTIDE SEQUENCE [LARGE SCALE GENOMIC DNA]</scope>
    <source>
        <strain evidence="1 2">HDW12A</strain>
    </source>
</reference>
<accession>A0A6G7YCC8</accession>
<dbReference type="RefSeq" id="WP_166314211.1">
    <property type="nucleotide sequence ID" value="NZ_CP049866.1"/>
</dbReference>
<gene>
    <name evidence="1" type="ORF">G7071_01920</name>
</gene>
<protein>
    <submittedName>
        <fullName evidence="1">Uncharacterized protein</fullName>
    </submittedName>
</protein>
<organism evidence="1 2">
    <name type="scientific">Nocardioides piscis</name>
    <dbReference type="NCBI Taxonomy" id="2714938"/>
    <lineage>
        <taxon>Bacteria</taxon>
        <taxon>Bacillati</taxon>
        <taxon>Actinomycetota</taxon>
        <taxon>Actinomycetes</taxon>
        <taxon>Propionibacteriales</taxon>
        <taxon>Nocardioidaceae</taxon>
        <taxon>Nocardioides</taxon>
    </lineage>
</organism>
<dbReference type="KEGG" id="npi:G7071_01920"/>
<keyword evidence="2" id="KW-1185">Reference proteome</keyword>
<dbReference type="Proteomes" id="UP000502035">
    <property type="component" value="Chromosome"/>
</dbReference>
<name>A0A6G7YCC8_9ACTN</name>
<evidence type="ECO:0000313" key="2">
    <source>
        <dbReference type="Proteomes" id="UP000502035"/>
    </source>
</evidence>
<proteinExistence type="predicted"/>
<dbReference type="AlphaFoldDB" id="A0A6G7YCC8"/>
<dbReference type="EMBL" id="CP049866">
    <property type="protein sequence ID" value="QIK74379.1"/>
    <property type="molecule type" value="Genomic_DNA"/>
</dbReference>
<evidence type="ECO:0000313" key="1">
    <source>
        <dbReference type="EMBL" id="QIK74379.1"/>
    </source>
</evidence>
<sequence length="50" mass="5579">MTSRDEKLKMLKDMAKGAKDDPKGAALFFKDVAKLAVKEAAAKRKEKRGR</sequence>